<dbReference type="PANTHER" id="PTHR21530:SF7">
    <property type="entry name" value="TRAB DOMAIN-CONTAINING PROTEIN"/>
    <property type="match status" value="1"/>
</dbReference>
<evidence type="ECO:0000313" key="2">
    <source>
        <dbReference type="EnsemblMetazoa" id="SMAR001426-PA"/>
    </source>
</evidence>
<dbReference type="STRING" id="126957.T1IKH6"/>
<dbReference type="InterPro" id="IPR046345">
    <property type="entry name" value="TraB_PrgY-like"/>
</dbReference>
<evidence type="ECO:0000313" key="3">
    <source>
        <dbReference type="Proteomes" id="UP000014500"/>
    </source>
</evidence>
<dbReference type="PANTHER" id="PTHR21530">
    <property type="entry name" value="PHEROMONE SHUTDOWN PROTEIN"/>
    <property type="match status" value="1"/>
</dbReference>
<dbReference type="Pfam" id="PF01963">
    <property type="entry name" value="TraB_PrgY_gumN"/>
    <property type="match status" value="1"/>
</dbReference>
<evidence type="ECO:0008006" key="4">
    <source>
        <dbReference type="Google" id="ProtNLM"/>
    </source>
</evidence>
<reference evidence="2" key="2">
    <citation type="submission" date="2015-02" db="UniProtKB">
        <authorList>
            <consortium name="EnsemblMetazoa"/>
        </authorList>
    </citation>
    <scope>IDENTIFICATION</scope>
</reference>
<reference evidence="3" key="1">
    <citation type="submission" date="2011-05" db="EMBL/GenBank/DDBJ databases">
        <authorList>
            <person name="Richards S.R."/>
            <person name="Qu J."/>
            <person name="Jiang H."/>
            <person name="Jhangiani S.N."/>
            <person name="Agravi P."/>
            <person name="Goodspeed R."/>
            <person name="Gross S."/>
            <person name="Mandapat C."/>
            <person name="Jackson L."/>
            <person name="Mathew T."/>
            <person name="Pu L."/>
            <person name="Thornton R."/>
            <person name="Saada N."/>
            <person name="Wilczek-Boney K.B."/>
            <person name="Lee S."/>
            <person name="Kovar C."/>
            <person name="Wu Y."/>
            <person name="Scherer S.E."/>
            <person name="Worley K.C."/>
            <person name="Muzny D.M."/>
            <person name="Gibbs R."/>
        </authorList>
    </citation>
    <scope>NUCLEOTIDE SEQUENCE</scope>
    <source>
        <strain evidence="3">Brora</strain>
    </source>
</reference>
<name>T1IKH6_STRMM</name>
<dbReference type="InterPro" id="IPR002816">
    <property type="entry name" value="TraB/PrgY/GumN_fam"/>
</dbReference>
<sequence length="490" mass="54848">MADDDAHETRKLEILKLNEDFIDNQSRKLSNQLPLTETPPPEDNSLIDDIYYTPKIEDDSKRDSETTNHTFVTARSKENDTSDSDKTLTESSQYDLSINSNTTSLPSDCGDCIKFDSRLLDNSNLGNEEQTLSLNEESTIESSFSESELSGNEGELESDLENGDSLYLSSSFLRRERNLNPELPNTVTILETPGGGKVYLVGTAHFSRESQDDVAKTIRETQPDAVMVELCKSRVNILQLDEKTVLEEVQDMNLEKMRLAIKRSGWVHGVMYLLLLNMSAHLTKELGMAPGGEFRSAFTEAKRVPGCMIHLGDRPIQITMQRALSALSLWQKIRLAWYIIAGKGPITKEEVERCKNRDLLEELLAEMTGEFPALSRVFVQERDIYLTHSLQIAMNSVSGPNAKIGSVLPVVVGIVGIGHVPGIVQNWNRISEADIPQLLHIPEATLSGKIIRYSFRASVIGLFVWGCWRILPLRRISNLVVDHMPSLTKS</sequence>
<dbReference type="CDD" id="cd14726">
    <property type="entry name" value="TraB_PrgY-like"/>
    <property type="match status" value="1"/>
</dbReference>
<feature type="compositionally biased region" description="Low complexity" evidence="1">
    <location>
        <begin position="135"/>
        <end position="153"/>
    </location>
</feature>
<dbReference type="HOGENOM" id="CLU_034593_1_0_1"/>
<accession>T1IKH6</accession>
<feature type="compositionally biased region" description="Basic and acidic residues" evidence="1">
    <location>
        <begin position="75"/>
        <end position="88"/>
    </location>
</feature>
<feature type="region of interest" description="Disordered" evidence="1">
    <location>
        <begin position="57"/>
        <end position="92"/>
    </location>
</feature>
<feature type="compositionally biased region" description="Basic and acidic residues" evidence="1">
    <location>
        <begin position="57"/>
        <end position="66"/>
    </location>
</feature>
<evidence type="ECO:0000256" key="1">
    <source>
        <dbReference type="SAM" id="MobiDB-lite"/>
    </source>
</evidence>
<dbReference type="PhylomeDB" id="T1IKH6"/>
<organism evidence="2 3">
    <name type="scientific">Strigamia maritima</name>
    <name type="common">European centipede</name>
    <name type="synonym">Geophilus maritimus</name>
    <dbReference type="NCBI Taxonomy" id="126957"/>
    <lineage>
        <taxon>Eukaryota</taxon>
        <taxon>Metazoa</taxon>
        <taxon>Ecdysozoa</taxon>
        <taxon>Arthropoda</taxon>
        <taxon>Myriapoda</taxon>
        <taxon>Chilopoda</taxon>
        <taxon>Pleurostigmophora</taxon>
        <taxon>Geophilomorpha</taxon>
        <taxon>Linotaeniidae</taxon>
        <taxon>Strigamia</taxon>
    </lineage>
</organism>
<dbReference type="AlphaFoldDB" id="T1IKH6"/>
<dbReference type="EnsemblMetazoa" id="SMAR001426-RA">
    <property type="protein sequence ID" value="SMAR001426-PA"/>
    <property type="gene ID" value="SMAR001426"/>
</dbReference>
<feature type="region of interest" description="Disordered" evidence="1">
    <location>
        <begin position="131"/>
        <end position="161"/>
    </location>
</feature>
<dbReference type="EMBL" id="AFFK01015414">
    <property type="status" value="NOT_ANNOTATED_CDS"/>
    <property type="molecule type" value="Genomic_DNA"/>
</dbReference>
<proteinExistence type="predicted"/>
<protein>
    <recommendedName>
        <fullName evidence="4">TraB domain-containing protein</fullName>
    </recommendedName>
</protein>
<dbReference type="eggNOG" id="KOG2860">
    <property type="taxonomic scope" value="Eukaryota"/>
</dbReference>
<keyword evidence="3" id="KW-1185">Reference proteome</keyword>
<dbReference type="Proteomes" id="UP000014500">
    <property type="component" value="Unassembled WGS sequence"/>
</dbReference>